<evidence type="ECO:0000259" key="2">
    <source>
        <dbReference type="Pfam" id="PF12902"/>
    </source>
</evidence>
<dbReference type="PANTHER" id="PTHR34400:SF4">
    <property type="entry name" value="MEMBRANE PROTEIN"/>
    <property type="match status" value="1"/>
</dbReference>
<protein>
    <submittedName>
        <fullName evidence="4">Uncharacterized protein LOC118403580 isoform X1</fullName>
    </submittedName>
</protein>
<gene>
    <name evidence="4" type="primary">LOC118403580</name>
</gene>
<dbReference type="Pfam" id="PF12902">
    <property type="entry name" value="Ferritin-like"/>
    <property type="match status" value="1"/>
</dbReference>
<dbReference type="OMA" id="ICALEFM"/>
<dbReference type="OrthoDB" id="5966378at2759"/>
<name>A0A9J7KGS1_BRAFL</name>
<evidence type="ECO:0000256" key="1">
    <source>
        <dbReference type="SAM" id="MobiDB-lite"/>
    </source>
</evidence>
<feature type="region of interest" description="Disordered" evidence="1">
    <location>
        <begin position="1015"/>
        <end position="1037"/>
    </location>
</feature>
<reference evidence="3" key="1">
    <citation type="journal article" date="2020" name="Nat. Ecol. Evol.">
        <title>Deeply conserved synteny resolves early events in vertebrate evolution.</title>
        <authorList>
            <person name="Simakov O."/>
            <person name="Marletaz F."/>
            <person name="Yue J.X."/>
            <person name="O'Connell B."/>
            <person name="Jenkins J."/>
            <person name="Brandt A."/>
            <person name="Calef R."/>
            <person name="Tung C.H."/>
            <person name="Huang T.K."/>
            <person name="Schmutz J."/>
            <person name="Satoh N."/>
            <person name="Yu J.K."/>
            <person name="Putnam N.H."/>
            <person name="Green R.E."/>
            <person name="Rokhsar D.S."/>
        </authorList>
    </citation>
    <scope>NUCLEOTIDE SEQUENCE [LARGE SCALE GENOMIC DNA]</scope>
    <source>
        <strain evidence="3">S238N-H82</strain>
    </source>
</reference>
<reference evidence="4" key="2">
    <citation type="submission" date="2025-08" db="UniProtKB">
        <authorList>
            <consortium name="RefSeq"/>
        </authorList>
    </citation>
    <scope>IDENTIFICATION</scope>
    <source>
        <strain evidence="4">S238N-H82</strain>
        <tissue evidence="4">Testes</tissue>
    </source>
</reference>
<dbReference type="RefSeq" id="XP_035658213.1">
    <property type="nucleotide sequence ID" value="XM_035802320.1"/>
</dbReference>
<sequence>MSSGDICTRTPGPVRLLPVTRTCNLRLSDLGSRSRTMPKALLFSGQGVWPWRSRLLLCLLVCQGGLHAVAGPLEKQCTEDGKDTQQTGCTAIPRLHFAGRFLADLPTLNNEPDNFNIDTFVFHKDPGYNEMGSGDFRLVNCSVTRVCLTDGSCVEDDPIVGQPIIRSAGKLVDHDPENQFQPVLWGLAIGVNGFFRGDLVARPAQHFHDACGGDLCHEDEYEGDADSAMLVSTLQNVAWEENQSTFMSQVRSLRCKTNFTFHVKMTLYNYRGESESDAFPYGRVIGTIFAIASENPLPLGPYKRMLWGDGRPPLFHAPFYVDKCRKRIVLDFSNSIRSDLFGKIVKPWGGTMYLHQFNGTYTRCNDWQKDRKFTKKIEFGGEDWRRKTSVMIEIALDDDELKTVEDLPYAVVMTNEDLRNQDICITLLAERQDGLLASPVDTFTFRKEPYTSWSMKFRVFSFGKSATGSVLKPTMYHPKNDSKTVTVQECIANSNGICDLKFKSLDPGRPRKQNQLDGQLYKYVIHAQNSSEEEALEVKDLTVCIVVYSAHNYTPGRVTWYNDVYPIFQQYANLYPVMKPIINLASYEDVTAKLRLLEYALTLPESHPNHMPITRDLSQPKRDMILSWVRDTGGGKRLPPVGTAPYGVKDLKKALQTALELELATIPPYLTAMFSIKDGHNDEIVTIIKNVVIDEMKHLTLVANLLNAIGGEPVLNKSSVVLSYPSPLPGGANPELTVALARCSKNQIRSVFQAIERPDCEKEFSNIYRSLRKLSQNTLYYDDFAQNTEVQEILESCNKLTKRPQTIGAMYIHEILCPLATLTKKTSGGIFKKGDPKKQISEENWLREHPPFKVNDFNSAMRAIATIVMEGEGADPCNPLDEFGQPSHYFKFAEILYGKRLVRMNDPQALLGKCSDRFIPCDDDMKCDKSPEFVFAGRPLTFFEDDVWPIISNPRSDRYRPGSRARKFSDRFNKIFTDILKCLHTAFNGDPAKVKECTGMMPSLTVWAKKLVRTPIDPEGHPNDGPNAAPSFEFYED</sequence>
<dbReference type="Gene3D" id="1.20.1260.10">
    <property type="match status" value="1"/>
</dbReference>
<dbReference type="InterPro" id="IPR012347">
    <property type="entry name" value="Ferritin-like"/>
</dbReference>
<dbReference type="InterPro" id="IPR026820">
    <property type="entry name" value="VioB/RebD_dom"/>
</dbReference>
<dbReference type="CDD" id="cd00657">
    <property type="entry name" value="Ferritin_like"/>
    <property type="match status" value="1"/>
</dbReference>
<keyword evidence="3" id="KW-1185">Reference proteome</keyword>
<accession>A0A9J7KGS1</accession>
<feature type="domain" description="Iminophenyl-pyruvate dimer synthase" evidence="2">
    <location>
        <begin position="655"/>
        <end position="896"/>
    </location>
</feature>
<dbReference type="Proteomes" id="UP000001554">
    <property type="component" value="Chromosome 16"/>
</dbReference>
<dbReference type="AlphaFoldDB" id="A0A9J7KGS1"/>
<proteinExistence type="predicted"/>
<dbReference type="GeneID" id="118403580"/>
<dbReference type="PANTHER" id="PTHR34400">
    <property type="match status" value="1"/>
</dbReference>
<evidence type="ECO:0000313" key="4">
    <source>
        <dbReference type="RefSeq" id="XP_035658213.1"/>
    </source>
</evidence>
<organism evidence="3 4">
    <name type="scientific">Branchiostoma floridae</name>
    <name type="common">Florida lancelet</name>
    <name type="synonym">Amphioxus</name>
    <dbReference type="NCBI Taxonomy" id="7739"/>
    <lineage>
        <taxon>Eukaryota</taxon>
        <taxon>Metazoa</taxon>
        <taxon>Chordata</taxon>
        <taxon>Cephalochordata</taxon>
        <taxon>Leptocardii</taxon>
        <taxon>Amphioxiformes</taxon>
        <taxon>Branchiostomatidae</taxon>
        <taxon>Branchiostoma</taxon>
    </lineage>
</organism>
<dbReference type="KEGG" id="bfo:118403580"/>
<dbReference type="SUPFAM" id="SSF47240">
    <property type="entry name" value="Ferritin-like"/>
    <property type="match status" value="1"/>
</dbReference>
<dbReference type="InterPro" id="IPR009078">
    <property type="entry name" value="Ferritin-like_SF"/>
</dbReference>
<evidence type="ECO:0000313" key="3">
    <source>
        <dbReference type="Proteomes" id="UP000001554"/>
    </source>
</evidence>